<dbReference type="AlphaFoldDB" id="A0A540W4A6"/>
<reference evidence="1 2" key="1">
    <citation type="submission" date="2019-06" db="EMBL/GenBank/DDBJ databases">
        <title>Description of Kitasatospora acidophila sp. nov. isolated from pine grove soil, and reclassification of Streptomyces novaecaesareae to Kitasatospora novaeceasareae comb. nov.</title>
        <authorList>
            <person name="Kim M.J."/>
        </authorList>
    </citation>
    <scope>NUCLEOTIDE SEQUENCE [LARGE SCALE GENOMIC DNA]</scope>
    <source>
        <strain evidence="1 2">MMS16-CNU292</strain>
    </source>
</reference>
<comment type="caution">
    <text evidence="1">The sequence shown here is derived from an EMBL/GenBank/DDBJ whole genome shotgun (WGS) entry which is preliminary data.</text>
</comment>
<dbReference type="EMBL" id="VIGB01000003">
    <property type="protein sequence ID" value="TQF03747.1"/>
    <property type="molecule type" value="Genomic_DNA"/>
</dbReference>
<proteinExistence type="predicted"/>
<evidence type="ECO:0000313" key="2">
    <source>
        <dbReference type="Proteomes" id="UP000319103"/>
    </source>
</evidence>
<keyword evidence="2" id="KW-1185">Reference proteome</keyword>
<sequence length="155" mass="16867">MPATGRPAHPARAMPPNHQALTARYGAGVFDEFIVLYAPNWSPEYLDLGHRAAESAAGLAGSELPGLRELLTAYGSRPEELIHWAHTHNADRFFWIPTGTPDQWPTVLVAAGQLDQELLPGDSTSILLGLLTGSIRSRILPDDLPSDEPQFEPLP</sequence>
<protein>
    <submittedName>
        <fullName evidence="1">Uncharacterized protein</fullName>
    </submittedName>
</protein>
<accession>A0A540W4A6</accession>
<gene>
    <name evidence="1" type="ORF">E6W39_17790</name>
</gene>
<dbReference type="OrthoDB" id="5572373at2"/>
<organism evidence="1 2">
    <name type="scientific">Kitasatospora acidiphila</name>
    <dbReference type="NCBI Taxonomy" id="2567942"/>
    <lineage>
        <taxon>Bacteria</taxon>
        <taxon>Bacillati</taxon>
        <taxon>Actinomycetota</taxon>
        <taxon>Actinomycetes</taxon>
        <taxon>Kitasatosporales</taxon>
        <taxon>Streptomycetaceae</taxon>
        <taxon>Kitasatospora</taxon>
    </lineage>
</organism>
<name>A0A540W4A6_9ACTN</name>
<dbReference type="RefSeq" id="WP_141634357.1">
    <property type="nucleotide sequence ID" value="NZ_VIGB01000003.1"/>
</dbReference>
<dbReference type="Proteomes" id="UP000319103">
    <property type="component" value="Unassembled WGS sequence"/>
</dbReference>
<evidence type="ECO:0000313" key="1">
    <source>
        <dbReference type="EMBL" id="TQF03747.1"/>
    </source>
</evidence>